<keyword evidence="6" id="KW-0804">Transcription</keyword>
<evidence type="ECO:0000256" key="5">
    <source>
        <dbReference type="ARBA" id="ARBA00023159"/>
    </source>
</evidence>
<dbReference type="Proteomes" id="UP000004968">
    <property type="component" value="Unassembled WGS sequence"/>
</dbReference>
<evidence type="ECO:0000256" key="2">
    <source>
        <dbReference type="ARBA" id="ARBA00022969"/>
    </source>
</evidence>
<dbReference type="GO" id="GO:0003677">
    <property type="term" value="F:DNA binding"/>
    <property type="evidence" value="ECO:0007669"/>
    <property type="project" value="UniProtKB-UniRule"/>
</dbReference>
<name>D3AB89_9FIRM</name>
<dbReference type="EMBL" id="ACIO01000064">
    <property type="protein sequence ID" value="EFD00896.1"/>
    <property type="molecule type" value="Genomic_DNA"/>
</dbReference>
<dbReference type="GO" id="GO:0030435">
    <property type="term" value="P:sporulation resulting in formation of a cellular spore"/>
    <property type="evidence" value="ECO:0007669"/>
    <property type="project" value="UniProtKB-KW"/>
</dbReference>
<proteinExistence type="predicted"/>
<dbReference type="PANTHER" id="PTHR36432">
    <property type="match status" value="1"/>
</dbReference>
<feature type="domain" description="SpoVT-AbrB" evidence="8">
    <location>
        <begin position="10"/>
        <end position="56"/>
    </location>
</feature>
<keyword evidence="3" id="KW-0805">Transcription regulation</keyword>
<evidence type="ECO:0000256" key="6">
    <source>
        <dbReference type="ARBA" id="ARBA00023163"/>
    </source>
</evidence>
<dbReference type="InterPro" id="IPR014213">
    <property type="entry name" value="SpoVT"/>
</dbReference>
<dbReference type="InterPro" id="IPR029016">
    <property type="entry name" value="GAF-like_dom_sf"/>
</dbReference>
<dbReference type="InterPro" id="IPR037914">
    <property type="entry name" value="SpoVT-AbrB_sf"/>
</dbReference>
<dbReference type="FunFam" id="2.10.260.10:FF:000001">
    <property type="entry name" value="Stage V sporulation protein T"/>
    <property type="match status" value="1"/>
</dbReference>
<organism evidence="9 10">
    <name type="scientific">Hungatella hathewayi DSM 13479</name>
    <dbReference type="NCBI Taxonomy" id="566550"/>
    <lineage>
        <taxon>Bacteria</taxon>
        <taxon>Bacillati</taxon>
        <taxon>Bacillota</taxon>
        <taxon>Clostridia</taxon>
        <taxon>Lachnospirales</taxon>
        <taxon>Lachnospiraceae</taxon>
        <taxon>Hungatella</taxon>
    </lineage>
</organism>
<keyword evidence="5" id="KW-0010">Activator</keyword>
<dbReference type="SUPFAM" id="SSF89447">
    <property type="entry name" value="AbrB/MazE/MraZ-like"/>
    <property type="match status" value="1"/>
</dbReference>
<accession>D3AB89</accession>
<keyword evidence="2" id="KW-0749">Sporulation</keyword>
<dbReference type="PROSITE" id="PS51740">
    <property type="entry name" value="SPOVT_ABRB"/>
    <property type="match status" value="1"/>
</dbReference>
<dbReference type="AlphaFoldDB" id="D3AB89"/>
<dbReference type="InterPro" id="IPR052731">
    <property type="entry name" value="B_subtilis_Trans_State_Reg"/>
</dbReference>
<keyword evidence="1" id="KW-0678">Repressor</keyword>
<dbReference type="Pfam" id="PF04014">
    <property type="entry name" value="MazE_antitoxin"/>
    <property type="match status" value="1"/>
</dbReference>
<dbReference type="NCBIfam" id="TIGR02851">
    <property type="entry name" value="spore_V_T"/>
    <property type="match status" value="1"/>
</dbReference>
<dbReference type="PIRSF" id="PIRSF026579">
    <property type="entry name" value="Spore_V_T"/>
    <property type="match status" value="1"/>
</dbReference>
<sequence>MEEFYMKATGIVRRIDDLGRVVIPKEIRRTLRLREGTPLEIFTDREGEIILKKYSPMVELTAFASQYAEAMAQTTGLTVCISDRDQVIAVAGGSKKELLQKTISKQLENVINERTVILAGKDDKNFIPLTGETLEGITAQVIAPIICEGDAIGAVALLSREPRARFGDMETKLATTAAGFLGRQMEG</sequence>
<dbReference type="NCBIfam" id="TIGR01439">
    <property type="entry name" value="lp_hng_hel_AbrB"/>
    <property type="match status" value="1"/>
</dbReference>
<dbReference type="Pfam" id="PF15714">
    <property type="entry name" value="SpoVT_C"/>
    <property type="match status" value="1"/>
</dbReference>
<evidence type="ECO:0000256" key="7">
    <source>
        <dbReference type="PROSITE-ProRule" id="PRU01076"/>
    </source>
</evidence>
<dbReference type="PANTHER" id="PTHR36432:SF1">
    <property type="entry name" value="STAGE V SPORULATION PROTEIN T"/>
    <property type="match status" value="1"/>
</dbReference>
<gene>
    <name evidence="9" type="primary">spoVT</name>
    <name evidence="9" type="ORF">CLOSTHATH_00860</name>
</gene>
<dbReference type="GO" id="GO:0042802">
    <property type="term" value="F:identical protein binding"/>
    <property type="evidence" value="ECO:0007669"/>
    <property type="project" value="UniProtKB-ARBA"/>
</dbReference>
<evidence type="ECO:0000256" key="3">
    <source>
        <dbReference type="ARBA" id="ARBA00023015"/>
    </source>
</evidence>
<dbReference type="SUPFAM" id="SSF55781">
    <property type="entry name" value="GAF domain-like"/>
    <property type="match status" value="1"/>
</dbReference>
<evidence type="ECO:0000256" key="1">
    <source>
        <dbReference type="ARBA" id="ARBA00022491"/>
    </source>
</evidence>
<comment type="caution">
    <text evidence="9">The sequence shown here is derived from an EMBL/GenBank/DDBJ whole genome shotgun (WGS) entry which is preliminary data.</text>
</comment>
<evidence type="ECO:0000256" key="4">
    <source>
        <dbReference type="ARBA" id="ARBA00023125"/>
    </source>
</evidence>
<evidence type="ECO:0000313" key="10">
    <source>
        <dbReference type="Proteomes" id="UP000004968"/>
    </source>
</evidence>
<dbReference type="Gene3D" id="3.30.450.40">
    <property type="match status" value="1"/>
</dbReference>
<keyword evidence="4 7" id="KW-0238">DNA-binding</keyword>
<evidence type="ECO:0000259" key="8">
    <source>
        <dbReference type="PROSITE" id="PS51740"/>
    </source>
</evidence>
<dbReference type="Gene3D" id="2.10.260.10">
    <property type="match status" value="1"/>
</dbReference>
<dbReference type="InterPro" id="IPR007159">
    <property type="entry name" value="SpoVT-AbrB_dom"/>
</dbReference>
<evidence type="ECO:0000313" key="9">
    <source>
        <dbReference type="EMBL" id="EFD00896.1"/>
    </source>
</evidence>
<dbReference type="HOGENOM" id="CLU_105826_0_0_9"/>
<dbReference type="SMART" id="SM00966">
    <property type="entry name" value="SpoVT_AbrB"/>
    <property type="match status" value="1"/>
</dbReference>
<reference evidence="9 10" key="1">
    <citation type="submission" date="2010-01" db="EMBL/GenBank/DDBJ databases">
        <authorList>
            <person name="Weinstock G."/>
            <person name="Sodergren E."/>
            <person name="Clifton S."/>
            <person name="Fulton L."/>
            <person name="Fulton B."/>
            <person name="Courtney L."/>
            <person name="Fronick C."/>
            <person name="Harrison M."/>
            <person name="Strong C."/>
            <person name="Farmer C."/>
            <person name="Delahaunty K."/>
            <person name="Markovic C."/>
            <person name="Hall O."/>
            <person name="Minx P."/>
            <person name="Tomlinson C."/>
            <person name="Mitreva M."/>
            <person name="Nelson J."/>
            <person name="Hou S."/>
            <person name="Wollam A."/>
            <person name="Pepin K.H."/>
            <person name="Johnson M."/>
            <person name="Bhonagiri V."/>
            <person name="Nash W.E."/>
            <person name="Warren W."/>
            <person name="Chinwalla A."/>
            <person name="Mardis E.R."/>
            <person name="Wilson R.K."/>
        </authorList>
    </citation>
    <scope>NUCLEOTIDE SEQUENCE [LARGE SCALE GENOMIC DNA]</scope>
    <source>
        <strain evidence="9 10">DSM 13479</strain>
    </source>
</reference>
<protein>
    <submittedName>
        <fullName evidence="9">Stage V sporulation protein T</fullName>
    </submittedName>
</protein>